<feature type="transmembrane region" description="Helical" evidence="1">
    <location>
        <begin position="227"/>
        <end position="244"/>
    </location>
</feature>
<keyword evidence="1" id="KW-1133">Transmembrane helix</keyword>
<organism evidence="3 4">
    <name type="scientific">Nocardiopsis changdeensis</name>
    <dbReference type="NCBI Taxonomy" id="2831969"/>
    <lineage>
        <taxon>Bacteria</taxon>
        <taxon>Bacillati</taxon>
        <taxon>Actinomycetota</taxon>
        <taxon>Actinomycetes</taxon>
        <taxon>Streptosporangiales</taxon>
        <taxon>Nocardiopsidaceae</taxon>
        <taxon>Nocardiopsis</taxon>
    </lineage>
</organism>
<reference evidence="3 4" key="1">
    <citation type="submission" date="2021-05" db="EMBL/GenBank/DDBJ databases">
        <title>Direct Submission.</title>
        <authorList>
            <person name="Li K."/>
            <person name="Gao J."/>
        </authorList>
    </citation>
    <scope>NUCLEOTIDE SEQUENCE [LARGE SCALE GENOMIC DNA]</scope>
    <source>
        <strain evidence="3 4">Mg02</strain>
    </source>
</reference>
<dbReference type="PANTHER" id="PTHR30590:SF2">
    <property type="entry name" value="INNER MEMBRANE PROTEIN"/>
    <property type="match status" value="1"/>
</dbReference>
<dbReference type="Proteomes" id="UP000676079">
    <property type="component" value="Chromosome"/>
</dbReference>
<keyword evidence="1" id="KW-0812">Transmembrane</keyword>
<evidence type="ECO:0000259" key="2">
    <source>
        <dbReference type="Pfam" id="PF04235"/>
    </source>
</evidence>
<feature type="transmembrane region" description="Helical" evidence="1">
    <location>
        <begin position="310"/>
        <end position="327"/>
    </location>
</feature>
<evidence type="ECO:0000256" key="1">
    <source>
        <dbReference type="SAM" id="Phobius"/>
    </source>
</evidence>
<dbReference type="InterPro" id="IPR007349">
    <property type="entry name" value="DUF418"/>
</dbReference>
<dbReference type="InterPro" id="IPR052529">
    <property type="entry name" value="Bact_Transport_Assoc"/>
</dbReference>
<feature type="transmembrane region" description="Helical" evidence="1">
    <location>
        <begin position="21"/>
        <end position="42"/>
    </location>
</feature>
<evidence type="ECO:0000313" key="3">
    <source>
        <dbReference type="EMBL" id="QUX25098.1"/>
    </source>
</evidence>
<protein>
    <submittedName>
        <fullName evidence="3">DUF418 domain-containing protein</fullName>
    </submittedName>
</protein>
<dbReference type="EMBL" id="CP074133">
    <property type="protein sequence ID" value="QUX25098.1"/>
    <property type="molecule type" value="Genomic_DNA"/>
</dbReference>
<feature type="transmembrane region" description="Helical" evidence="1">
    <location>
        <begin position="264"/>
        <end position="289"/>
    </location>
</feature>
<gene>
    <name evidence="3" type="ORF">KGD84_13045</name>
</gene>
<dbReference type="Pfam" id="PF04235">
    <property type="entry name" value="DUF418"/>
    <property type="match status" value="1"/>
</dbReference>
<keyword evidence="1" id="KW-0472">Membrane</keyword>
<name>A0ABX8BTC8_9ACTN</name>
<feature type="transmembrane region" description="Helical" evidence="1">
    <location>
        <begin position="196"/>
        <end position="215"/>
    </location>
</feature>
<accession>A0ABX8BTC8</accession>
<keyword evidence="4" id="KW-1185">Reference proteome</keyword>
<feature type="transmembrane region" description="Helical" evidence="1">
    <location>
        <begin position="100"/>
        <end position="128"/>
    </location>
</feature>
<proteinExistence type="predicted"/>
<evidence type="ECO:0000313" key="4">
    <source>
        <dbReference type="Proteomes" id="UP000676079"/>
    </source>
</evidence>
<dbReference type="PANTHER" id="PTHR30590">
    <property type="entry name" value="INNER MEMBRANE PROTEIN"/>
    <property type="match status" value="1"/>
</dbReference>
<sequence>MPPSRPGTEVPVGTRSPAPDLARGVMLLAIAVAHVPALLAHWGTGAPDRAALFAGTLLAEDQARLMFVLLFGYGVGQILRRETGRGADWPDIRSLLRRRGLVLLLIGFVHTLLLPLDIVAVYGAALLLAAPLARARTATLAWVGAVALVPGVLLVSAPAVALAQAGVPPTIAHLMADGPVAHVADNLQWTWPLETLVSVVSVLPAMVLGIGASRLRVLEEPARHRTLLVRAAVLLTAFSLAGRLPHTLVVTGIWPVEASAPLHAFSALHVLAGHAGGVAAAALVGLWALRPTDGPFATAVIALGRRSLTFYLFQSVVFVALFYPFTLDLADDLGAAAGLGVSAALWAVSLLLAEWMRRTGRRGPAETLLRRLTARPWSLPAGR</sequence>
<feature type="transmembrane region" description="Helical" evidence="1">
    <location>
        <begin position="140"/>
        <end position="165"/>
    </location>
</feature>
<feature type="transmembrane region" description="Helical" evidence="1">
    <location>
        <begin position="333"/>
        <end position="353"/>
    </location>
</feature>
<dbReference type="RefSeq" id="WP_220560593.1">
    <property type="nucleotide sequence ID" value="NZ_CP074133.1"/>
</dbReference>
<feature type="domain" description="DUF418" evidence="2">
    <location>
        <begin position="214"/>
        <end position="375"/>
    </location>
</feature>